<feature type="non-terminal residue" evidence="3">
    <location>
        <position position="91"/>
    </location>
</feature>
<dbReference type="Gene3D" id="1.20.870.10">
    <property type="entry name" value="Son of sevenless (SoS) protein Chain: S domain 1"/>
    <property type="match status" value="1"/>
</dbReference>
<dbReference type="SUPFAM" id="SSF48366">
    <property type="entry name" value="Ras GEF"/>
    <property type="match status" value="1"/>
</dbReference>
<protein>
    <recommendedName>
        <fullName evidence="2">N-terminal Ras-GEF domain-containing protein</fullName>
    </recommendedName>
</protein>
<dbReference type="Proteomes" id="UP001529510">
    <property type="component" value="Unassembled WGS sequence"/>
</dbReference>
<reference evidence="3 4" key="1">
    <citation type="submission" date="2024-05" db="EMBL/GenBank/DDBJ databases">
        <title>Genome sequencing and assembly of Indian major carp, Cirrhinus mrigala (Hamilton, 1822).</title>
        <authorList>
            <person name="Mohindra V."/>
            <person name="Chowdhury L.M."/>
            <person name="Lal K."/>
            <person name="Jena J.K."/>
        </authorList>
    </citation>
    <scope>NUCLEOTIDE SEQUENCE [LARGE SCALE GENOMIC DNA]</scope>
    <source>
        <strain evidence="3">CM1030</strain>
        <tissue evidence="3">Blood</tissue>
    </source>
</reference>
<comment type="caution">
    <text evidence="3">The sequence shown here is derived from an EMBL/GenBank/DDBJ whole genome shotgun (WGS) entry which is preliminary data.</text>
</comment>
<gene>
    <name evidence="3" type="ORF">M9458_005354</name>
</gene>
<dbReference type="PROSITE" id="PS50212">
    <property type="entry name" value="RASGEF_NTER"/>
    <property type="match status" value="1"/>
</dbReference>
<dbReference type="AlphaFoldDB" id="A0ABD0RE52"/>
<evidence type="ECO:0000313" key="3">
    <source>
        <dbReference type="EMBL" id="KAL0196814.1"/>
    </source>
</evidence>
<dbReference type="GO" id="GO:0005085">
    <property type="term" value="F:guanyl-nucleotide exchange factor activity"/>
    <property type="evidence" value="ECO:0007669"/>
    <property type="project" value="UniProtKB-KW"/>
</dbReference>
<name>A0ABD0RE52_CIRMR</name>
<dbReference type="InterPro" id="IPR023578">
    <property type="entry name" value="Ras_GEF_dom_sf"/>
</dbReference>
<proteinExistence type="predicted"/>
<feature type="non-terminal residue" evidence="3">
    <location>
        <position position="1"/>
    </location>
</feature>
<sequence>EPVQEWGEEHEEGAVFGITLRREPVQQSADPTEAFVQYRTCKVRRLKAATLDKLVNHLLDPCCQEQDYGRILLSTYRTFTSSNILIEMLFQ</sequence>
<keyword evidence="1" id="KW-0344">Guanine-nucleotide releasing factor</keyword>
<keyword evidence="4" id="KW-1185">Reference proteome</keyword>
<dbReference type="Pfam" id="PF00618">
    <property type="entry name" value="RasGEF_N"/>
    <property type="match status" value="1"/>
</dbReference>
<dbReference type="EMBL" id="JAMKFB020000003">
    <property type="protein sequence ID" value="KAL0196814.1"/>
    <property type="molecule type" value="Genomic_DNA"/>
</dbReference>
<organism evidence="3 4">
    <name type="scientific">Cirrhinus mrigala</name>
    <name type="common">Mrigala</name>
    <dbReference type="NCBI Taxonomy" id="683832"/>
    <lineage>
        <taxon>Eukaryota</taxon>
        <taxon>Metazoa</taxon>
        <taxon>Chordata</taxon>
        <taxon>Craniata</taxon>
        <taxon>Vertebrata</taxon>
        <taxon>Euteleostomi</taxon>
        <taxon>Actinopterygii</taxon>
        <taxon>Neopterygii</taxon>
        <taxon>Teleostei</taxon>
        <taxon>Ostariophysi</taxon>
        <taxon>Cypriniformes</taxon>
        <taxon>Cyprinidae</taxon>
        <taxon>Labeoninae</taxon>
        <taxon>Labeonini</taxon>
        <taxon>Cirrhinus</taxon>
    </lineage>
</organism>
<accession>A0ABD0RE52</accession>
<evidence type="ECO:0000313" key="4">
    <source>
        <dbReference type="Proteomes" id="UP001529510"/>
    </source>
</evidence>
<evidence type="ECO:0000259" key="2">
    <source>
        <dbReference type="PROSITE" id="PS50212"/>
    </source>
</evidence>
<feature type="domain" description="N-terminal Ras-GEF" evidence="2">
    <location>
        <begin position="42"/>
        <end position="91"/>
    </location>
</feature>
<evidence type="ECO:0000256" key="1">
    <source>
        <dbReference type="PROSITE-ProRule" id="PRU00135"/>
    </source>
</evidence>
<dbReference type="InterPro" id="IPR000651">
    <property type="entry name" value="Ras-like_Gua-exchang_fac_N"/>
</dbReference>